<dbReference type="Proteomes" id="UP001321486">
    <property type="component" value="Plasmid pNBRC108728a"/>
</dbReference>
<organism evidence="2 3">
    <name type="scientific">Frondihabitans sucicola</name>
    <dbReference type="NCBI Taxonomy" id="1268041"/>
    <lineage>
        <taxon>Bacteria</taxon>
        <taxon>Bacillati</taxon>
        <taxon>Actinomycetota</taxon>
        <taxon>Actinomycetes</taxon>
        <taxon>Micrococcales</taxon>
        <taxon>Microbacteriaceae</taxon>
        <taxon>Frondihabitans</taxon>
    </lineage>
</organism>
<keyword evidence="2" id="KW-0614">Plasmid</keyword>
<reference evidence="2" key="1">
    <citation type="journal article" date="2014" name="Int. J. Syst. Evol. Microbiol.">
        <title>Complete genome of a new Firmicutes species belonging to the dominant human colonic microbiota ('Ruminococcus bicirculans') reveals two chromosomes and a selective capacity to utilize plant glucans.</title>
        <authorList>
            <consortium name="NISC Comparative Sequencing Program"/>
            <person name="Wegmann U."/>
            <person name="Louis P."/>
            <person name="Goesmann A."/>
            <person name="Henrissat B."/>
            <person name="Duncan S.H."/>
            <person name="Flint H.J."/>
        </authorList>
    </citation>
    <scope>NUCLEOTIDE SEQUENCE</scope>
    <source>
        <strain evidence="2">NBRC 108728</strain>
    </source>
</reference>
<name>A0ABM8GVU8_9MICO</name>
<accession>A0ABM8GVU8</accession>
<dbReference type="EMBL" id="AP027732">
    <property type="protein sequence ID" value="BDZ50518.1"/>
    <property type="molecule type" value="Genomic_DNA"/>
</dbReference>
<keyword evidence="3" id="KW-1185">Reference proteome</keyword>
<sequence>MDSAVFVSASFQQVLAFADTLSIGRAGFLRGLADGVRGSIRASRTPQRSGDWPLPEAAESFCATSYAREPILTTSVSRAATLLTIPQGEVRGLIAAGRLLAVLVDGEQRVPLWQFTEESPRDLLPGLEQILSSADGMDWRLLSAFMTTPQRALKMNLALNAIEWAHVGGAEDSLFSALEAARD</sequence>
<evidence type="ECO:0000313" key="2">
    <source>
        <dbReference type="EMBL" id="BDZ52577.1"/>
    </source>
</evidence>
<evidence type="ECO:0008006" key="4">
    <source>
        <dbReference type="Google" id="ProtNLM"/>
    </source>
</evidence>
<proteinExistence type="predicted"/>
<reference evidence="2" key="3">
    <citation type="submission" date="2023-02" db="EMBL/GenBank/DDBJ databases">
        <authorList>
            <person name="Sun Q."/>
            <person name="Mori K."/>
        </authorList>
    </citation>
    <scope>NUCLEOTIDE SEQUENCE</scope>
    <source>
        <strain evidence="2">NBRC 108728</strain>
        <plasmid evidence="2">pNBRC108728a</plasmid>
    </source>
</reference>
<evidence type="ECO:0000313" key="3">
    <source>
        <dbReference type="Proteomes" id="UP001321486"/>
    </source>
</evidence>
<geneLocation type="plasmid" evidence="2 3">
    <name>pNBRC108728a</name>
</geneLocation>
<dbReference type="RefSeq" id="WP_286343523.1">
    <property type="nucleotide sequence ID" value="NZ_AP027732.1"/>
</dbReference>
<gene>
    <name evidence="1" type="ORF">GCM10025867_27590</name>
    <name evidence="2" type="ORF">GCM10025867_48180</name>
</gene>
<dbReference type="Proteomes" id="UP001321486">
    <property type="component" value="Chromosome"/>
</dbReference>
<protein>
    <recommendedName>
        <fullName evidence="4">DNA-binding protein</fullName>
    </recommendedName>
</protein>
<dbReference type="EMBL" id="AP027733">
    <property type="protein sequence ID" value="BDZ52577.1"/>
    <property type="molecule type" value="Genomic_DNA"/>
</dbReference>
<reference evidence="3" key="2">
    <citation type="journal article" date="2019" name="Int. J. Syst. Evol. Microbiol.">
        <title>The Global Catalogue of Microorganisms (GCM) 10K type strain sequencing project: providing services to taxonomists for standard genome sequencing and annotation.</title>
        <authorList>
            <consortium name="The Broad Institute Genomics Platform"/>
            <consortium name="The Broad Institute Genome Sequencing Center for Infectious Disease"/>
            <person name="Wu L."/>
            <person name="Ma J."/>
        </authorList>
    </citation>
    <scope>NUCLEOTIDE SEQUENCE [LARGE SCALE GENOMIC DNA]</scope>
    <source>
        <strain evidence="3">NBRC 108728</strain>
    </source>
</reference>
<evidence type="ECO:0000313" key="1">
    <source>
        <dbReference type="EMBL" id="BDZ50518.1"/>
    </source>
</evidence>